<proteinExistence type="predicted"/>
<dbReference type="EMBL" id="ML995901">
    <property type="protein sequence ID" value="KAF2765078.1"/>
    <property type="molecule type" value="Genomic_DNA"/>
</dbReference>
<keyword evidence="2" id="KW-1185">Reference proteome</keyword>
<reference evidence="1" key="1">
    <citation type="journal article" date="2020" name="Stud. Mycol.">
        <title>101 Dothideomycetes genomes: a test case for predicting lifestyles and emergence of pathogens.</title>
        <authorList>
            <person name="Haridas S."/>
            <person name="Albert R."/>
            <person name="Binder M."/>
            <person name="Bloem J."/>
            <person name="Labutti K."/>
            <person name="Salamov A."/>
            <person name="Andreopoulos B."/>
            <person name="Baker S."/>
            <person name="Barry K."/>
            <person name="Bills G."/>
            <person name="Bluhm B."/>
            <person name="Cannon C."/>
            <person name="Castanera R."/>
            <person name="Culley D."/>
            <person name="Daum C."/>
            <person name="Ezra D."/>
            <person name="Gonzalez J."/>
            <person name="Henrissat B."/>
            <person name="Kuo A."/>
            <person name="Liang C."/>
            <person name="Lipzen A."/>
            <person name="Lutzoni F."/>
            <person name="Magnuson J."/>
            <person name="Mondo S."/>
            <person name="Nolan M."/>
            <person name="Ohm R."/>
            <person name="Pangilinan J."/>
            <person name="Park H.-J."/>
            <person name="Ramirez L."/>
            <person name="Alfaro M."/>
            <person name="Sun H."/>
            <person name="Tritt A."/>
            <person name="Yoshinaga Y."/>
            <person name="Zwiers L.-H."/>
            <person name="Turgeon B."/>
            <person name="Goodwin S."/>
            <person name="Spatafora J."/>
            <person name="Crous P."/>
            <person name="Grigoriev I."/>
        </authorList>
    </citation>
    <scope>NUCLEOTIDE SEQUENCE</scope>
    <source>
        <strain evidence="1">CBS 116005</strain>
    </source>
</reference>
<dbReference type="AlphaFoldDB" id="A0A6G1KY41"/>
<accession>A0A6G1KY41</accession>
<evidence type="ECO:0000313" key="2">
    <source>
        <dbReference type="Proteomes" id="UP000799436"/>
    </source>
</evidence>
<protein>
    <submittedName>
        <fullName evidence="1">Uncharacterized protein</fullName>
    </submittedName>
</protein>
<dbReference type="Proteomes" id="UP000799436">
    <property type="component" value="Unassembled WGS sequence"/>
</dbReference>
<gene>
    <name evidence="1" type="ORF">EJ03DRAFT_331276</name>
</gene>
<organism evidence="1 2">
    <name type="scientific">Teratosphaeria nubilosa</name>
    <dbReference type="NCBI Taxonomy" id="161662"/>
    <lineage>
        <taxon>Eukaryota</taxon>
        <taxon>Fungi</taxon>
        <taxon>Dikarya</taxon>
        <taxon>Ascomycota</taxon>
        <taxon>Pezizomycotina</taxon>
        <taxon>Dothideomycetes</taxon>
        <taxon>Dothideomycetidae</taxon>
        <taxon>Mycosphaerellales</taxon>
        <taxon>Teratosphaeriaceae</taxon>
        <taxon>Teratosphaeria</taxon>
    </lineage>
</organism>
<name>A0A6G1KY41_9PEZI</name>
<evidence type="ECO:0000313" key="1">
    <source>
        <dbReference type="EMBL" id="KAF2765078.1"/>
    </source>
</evidence>
<sequence>MIIKHLSLLDWYAVKYTCRQFMVVIDSIRMPFTKPVKANRRDSPATSNVNMHPHFFTKAGVETSSEKISRYATVPRKYLPYAMTHKLLELSQARPSSQEKQTTVEVKLRAPLAMQISVPAATRVRVHARGETGAEPRIRDVLVRDDRGLSFGKILRETVREFLQAESEMEQPWWLKPQPKDVTDITIDAIEVLEVVGSQRERRFEYGHYLAVNGSFDGKD</sequence>